<dbReference type="InterPro" id="IPR051819">
    <property type="entry name" value="PTS_sugar-specific_EIIB"/>
</dbReference>
<evidence type="ECO:0000256" key="3">
    <source>
        <dbReference type="ARBA" id="ARBA00022597"/>
    </source>
</evidence>
<keyword evidence="5" id="KW-0598">Phosphotransferase system</keyword>
<dbReference type="GO" id="GO:0009401">
    <property type="term" value="P:phosphoenolpyruvate-dependent sugar phosphotransferase system"/>
    <property type="evidence" value="ECO:0007669"/>
    <property type="project" value="UniProtKB-KW"/>
</dbReference>
<dbReference type="PANTHER" id="PTHR34581">
    <property type="entry name" value="PTS SYSTEM N,N'-DIACETYLCHITOBIOSE-SPECIFIC EIIB COMPONENT"/>
    <property type="match status" value="1"/>
</dbReference>
<dbReference type="PANTHER" id="PTHR34581:SF2">
    <property type="entry name" value="PTS SYSTEM N,N'-DIACETYLCHITOBIOSE-SPECIFIC EIIB COMPONENT"/>
    <property type="match status" value="1"/>
</dbReference>
<keyword evidence="1" id="KW-0813">Transport</keyword>
<dbReference type="CDD" id="cd05564">
    <property type="entry name" value="PTS_IIB_chitobiose_lichenan"/>
    <property type="match status" value="1"/>
</dbReference>
<gene>
    <name evidence="9" type="ordered locus">HPL003_01875</name>
</gene>
<protein>
    <submittedName>
        <fullName evidence="9">PTS system, lichenan-specific IIb component (PTS system, lactose/cellobiose-specific family, IIB component)</fullName>
    </submittedName>
</protein>
<dbReference type="PROSITE" id="PS51100">
    <property type="entry name" value="PTS_EIIB_TYPE_3"/>
    <property type="match status" value="1"/>
</dbReference>
<proteinExistence type="predicted"/>
<feature type="modified residue" description="Phosphocysteine; by EIIA" evidence="7">
    <location>
        <position position="10"/>
    </location>
</feature>
<dbReference type="GO" id="GO:0016301">
    <property type="term" value="F:kinase activity"/>
    <property type="evidence" value="ECO:0007669"/>
    <property type="project" value="UniProtKB-KW"/>
</dbReference>
<dbReference type="AlphaFoldDB" id="G7VXY1"/>
<keyword evidence="4" id="KW-0808">Transferase</keyword>
<dbReference type="Gene3D" id="3.40.50.2300">
    <property type="match status" value="1"/>
</dbReference>
<keyword evidence="6" id="KW-0418">Kinase</keyword>
<feature type="domain" description="PTS EIIB type-3" evidence="8">
    <location>
        <begin position="3"/>
        <end position="107"/>
    </location>
</feature>
<reference evidence="9 10" key="3">
    <citation type="journal article" date="2012" name="J. Bacteriol.">
        <title>Genome Sequence of Paenibacillus terrae HPL-003, a Xylanase-Producing Bacterium Isolated from Soil Found in Forest Residue.</title>
        <authorList>
            <person name="Shin S.H."/>
            <person name="Kim S."/>
            <person name="Kim J.Y."/>
            <person name="Song H.Y."/>
            <person name="Cho S.J."/>
            <person name="Kim D.R."/>
            <person name="Lee K.I."/>
            <person name="Lim H.K."/>
            <person name="Park N.J."/>
            <person name="Hwang I.T."/>
            <person name="Yang K.S."/>
        </authorList>
    </citation>
    <scope>NUCLEOTIDE SEQUENCE [LARGE SCALE GENOMIC DNA]</scope>
    <source>
        <strain evidence="9 10">HPL-003</strain>
    </source>
</reference>
<evidence type="ECO:0000256" key="1">
    <source>
        <dbReference type="ARBA" id="ARBA00022448"/>
    </source>
</evidence>
<evidence type="ECO:0000256" key="7">
    <source>
        <dbReference type="PROSITE-ProRule" id="PRU00423"/>
    </source>
</evidence>
<dbReference type="HOGENOM" id="CLU_147323_0_0_9"/>
<organism evidence="9 10">
    <name type="scientific">Paenibacillus terrae (strain HPL-003)</name>
    <dbReference type="NCBI Taxonomy" id="985665"/>
    <lineage>
        <taxon>Bacteria</taxon>
        <taxon>Bacillati</taxon>
        <taxon>Bacillota</taxon>
        <taxon>Bacilli</taxon>
        <taxon>Bacillales</taxon>
        <taxon>Paenibacillaceae</taxon>
        <taxon>Paenibacillus</taxon>
    </lineage>
</organism>
<evidence type="ECO:0000313" key="9">
    <source>
        <dbReference type="EMBL" id="AET57159.1"/>
    </source>
</evidence>
<dbReference type="OrthoDB" id="9808134at2"/>
<dbReference type="Pfam" id="PF02302">
    <property type="entry name" value="PTS_IIB"/>
    <property type="match status" value="1"/>
</dbReference>
<dbReference type="Proteomes" id="UP000005876">
    <property type="component" value="Chromosome"/>
</dbReference>
<evidence type="ECO:0000256" key="4">
    <source>
        <dbReference type="ARBA" id="ARBA00022679"/>
    </source>
</evidence>
<accession>G7VXY1</accession>
<reference key="2">
    <citation type="submission" date="2011-11" db="EMBL/GenBank/DDBJ databases">
        <authorList>
            <person name="Shin S.H."/>
            <person name="Kim S."/>
            <person name="Kim J.Y."/>
        </authorList>
    </citation>
    <scope>NUCLEOTIDE SEQUENCE</scope>
    <source>
        <strain>HPL-003</strain>
    </source>
</reference>
<dbReference type="RefSeq" id="WP_014277942.1">
    <property type="nucleotide sequence ID" value="NC_016641.1"/>
</dbReference>
<sequence>MEKIRILLCCGGGFSSGMLAQKSRKAANKAGLNASVEARSESQVSEYLDKIDVLLLGPHYERNLNNFSKLAAPFNVPVAVIPKEIYGMIDGEKLLEFALSLVEHKER</sequence>
<evidence type="ECO:0000256" key="6">
    <source>
        <dbReference type="ARBA" id="ARBA00022777"/>
    </source>
</evidence>
<reference evidence="10" key="1">
    <citation type="submission" date="2011-11" db="EMBL/GenBank/DDBJ databases">
        <title>Complete sequence of Paenibacillus terrae HPL-003.</title>
        <authorList>
            <person name="Shin S.H."/>
            <person name="Kim S."/>
            <person name="Kim J.Y."/>
        </authorList>
    </citation>
    <scope>NUCLEOTIDE SEQUENCE [LARGE SCALE GENOMIC DNA]</scope>
    <source>
        <strain evidence="10">HPL-003</strain>
    </source>
</reference>
<evidence type="ECO:0000313" key="10">
    <source>
        <dbReference type="Proteomes" id="UP000005876"/>
    </source>
</evidence>
<dbReference type="InterPro" id="IPR003501">
    <property type="entry name" value="PTS_EIIB_2/3"/>
</dbReference>
<evidence type="ECO:0000256" key="5">
    <source>
        <dbReference type="ARBA" id="ARBA00022683"/>
    </source>
</evidence>
<dbReference type="InterPro" id="IPR013012">
    <property type="entry name" value="PTS_EIIB_3"/>
</dbReference>
<keyword evidence="3" id="KW-0762">Sugar transport</keyword>
<evidence type="ECO:0000259" key="8">
    <source>
        <dbReference type="PROSITE" id="PS51100"/>
    </source>
</evidence>
<keyword evidence="2" id="KW-0597">Phosphoprotein</keyword>
<name>G7VXY1_PAETH</name>
<dbReference type="eggNOG" id="COG1440">
    <property type="taxonomic scope" value="Bacteria"/>
</dbReference>
<dbReference type="EMBL" id="CP003107">
    <property type="protein sequence ID" value="AET57159.1"/>
    <property type="molecule type" value="Genomic_DNA"/>
</dbReference>
<dbReference type="GO" id="GO:0008982">
    <property type="term" value="F:protein-N(PI)-phosphohistidine-sugar phosphotransferase activity"/>
    <property type="evidence" value="ECO:0007669"/>
    <property type="project" value="InterPro"/>
</dbReference>
<dbReference type="InterPro" id="IPR036095">
    <property type="entry name" value="PTS_EIIB-like_sf"/>
</dbReference>
<dbReference type="SUPFAM" id="SSF52794">
    <property type="entry name" value="PTS system IIB component-like"/>
    <property type="match status" value="1"/>
</dbReference>
<dbReference type="STRING" id="985665.HPL003_01875"/>
<dbReference type="KEGG" id="pta:HPL003_01875"/>
<evidence type="ECO:0000256" key="2">
    <source>
        <dbReference type="ARBA" id="ARBA00022553"/>
    </source>
</evidence>